<evidence type="ECO:0000256" key="2">
    <source>
        <dbReference type="SAM" id="MobiDB-lite"/>
    </source>
</evidence>
<feature type="compositionally biased region" description="Polar residues" evidence="2">
    <location>
        <begin position="150"/>
        <end position="162"/>
    </location>
</feature>
<protein>
    <submittedName>
        <fullName evidence="3">Uncharacterized protein</fullName>
    </submittedName>
</protein>
<dbReference type="EMBL" id="MPUH01000397">
    <property type="protein sequence ID" value="OMJ81036.1"/>
    <property type="molecule type" value="Genomic_DNA"/>
</dbReference>
<evidence type="ECO:0000313" key="4">
    <source>
        <dbReference type="Proteomes" id="UP000187209"/>
    </source>
</evidence>
<gene>
    <name evidence="3" type="ORF">SteCoe_18599</name>
</gene>
<evidence type="ECO:0000313" key="3">
    <source>
        <dbReference type="EMBL" id="OMJ81036.1"/>
    </source>
</evidence>
<comment type="caution">
    <text evidence="3">The sequence shown here is derived from an EMBL/GenBank/DDBJ whole genome shotgun (WGS) entry which is preliminary data.</text>
</comment>
<evidence type="ECO:0000256" key="1">
    <source>
        <dbReference type="SAM" id="Coils"/>
    </source>
</evidence>
<dbReference type="Proteomes" id="UP000187209">
    <property type="component" value="Unassembled WGS sequence"/>
</dbReference>
<accession>A0A1R2BWC7</accession>
<dbReference type="AlphaFoldDB" id="A0A1R2BWC7"/>
<feature type="compositionally biased region" description="Basic and acidic residues" evidence="2">
    <location>
        <begin position="140"/>
        <end position="149"/>
    </location>
</feature>
<feature type="coiled-coil region" evidence="1">
    <location>
        <begin position="185"/>
        <end position="307"/>
    </location>
</feature>
<sequence>MQMNRATSDRFIARTLRDPEIRILVEQESFLKDNKRPITVSPSYPSTNNSDIIETRKKVKETILKLDIKEKNLMEKEKLIISQQKEFKCVLESFSEQKKLFDLQRDKLVKTQEDYQKKHQELERSQLALKKLKEDFKEEKSQFDKKRSENQNMKNSTESVSKQSEKAFISTAIQSKRNFEELGEIGEVNSRLEELEQDTEKEEQLLKLQAKIKSEQERLKKLIAKNEKDKKVLNAIKANIKEQREDLKADLVQMENLKISIENKAKSLTLFTNIPQKSENNSLDLLYNRLQNQIEVYNQEMTIKELQLSEGQKKLKEDNEKIFKTHEKLKNIQISLDNSKSEIKNFYENIIPEFETLYDKISKIHEDSKERYLKINNLLIRLTENIETVEKNRYNELSPQDKKLEKLKTMTGTDDSVDISTIEDLTKELVSKLKNVNNREKLLEKERNEYKQKMLTLKNAKEKLKKDSNDIGEAREKVKIQLRHLEQGMKALGNKESELLAIKQELDKRANMINIRENQLELKALQIKEQSLIRGERKASK</sequence>
<reference evidence="3 4" key="1">
    <citation type="submission" date="2016-11" db="EMBL/GenBank/DDBJ databases">
        <title>The macronuclear genome of Stentor coeruleus: a giant cell with tiny introns.</title>
        <authorList>
            <person name="Slabodnick M."/>
            <person name="Ruby J.G."/>
            <person name="Reiff S.B."/>
            <person name="Swart E.C."/>
            <person name="Gosai S."/>
            <person name="Prabakaran S."/>
            <person name="Witkowska E."/>
            <person name="Larue G.E."/>
            <person name="Fisher S."/>
            <person name="Freeman R.M."/>
            <person name="Gunawardena J."/>
            <person name="Chu W."/>
            <person name="Stover N.A."/>
            <person name="Gregory B.D."/>
            <person name="Nowacki M."/>
            <person name="Derisi J."/>
            <person name="Roy S.W."/>
            <person name="Marshall W.F."/>
            <person name="Sood P."/>
        </authorList>
    </citation>
    <scope>NUCLEOTIDE SEQUENCE [LARGE SCALE GENOMIC DNA]</scope>
    <source>
        <strain evidence="3">WM001</strain>
    </source>
</reference>
<keyword evidence="4" id="KW-1185">Reference proteome</keyword>
<name>A0A1R2BWC7_9CILI</name>
<feature type="region of interest" description="Disordered" evidence="2">
    <location>
        <begin position="140"/>
        <end position="163"/>
    </location>
</feature>
<keyword evidence="1" id="KW-0175">Coiled coil</keyword>
<feature type="coiled-coil region" evidence="1">
    <location>
        <begin position="426"/>
        <end position="477"/>
    </location>
</feature>
<proteinExistence type="predicted"/>
<organism evidence="3 4">
    <name type="scientific">Stentor coeruleus</name>
    <dbReference type="NCBI Taxonomy" id="5963"/>
    <lineage>
        <taxon>Eukaryota</taxon>
        <taxon>Sar</taxon>
        <taxon>Alveolata</taxon>
        <taxon>Ciliophora</taxon>
        <taxon>Postciliodesmatophora</taxon>
        <taxon>Heterotrichea</taxon>
        <taxon>Heterotrichida</taxon>
        <taxon>Stentoridae</taxon>
        <taxon>Stentor</taxon>
    </lineage>
</organism>